<dbReference type="AlphaFoldDB" id="A0A5B7JQV5"/>
<accession>A0A5B7JQV5</accession>
<evidence type="ECO:0000313" key="1">
    <source>
        <dbReference type="EMBL" id="MPC97249.1"/>
    </source>
</evidence>
<sequence length="88" mass="9695">MSVVKLSLCLDVMMQCQAESIDLPFTLSISLFQRLGLAKHFLPATREPETTFPGRCHNISRGAPDFAITSTLRLSLKPQIQGDHSAIP</sequence>
<organism evidence="1 2">
    <name type="scientific">Portunus trituberculatus</name>
    <name type="common">Swimming crab</name>
    <name type="synonym">Neptunus trituberculatus</name>
    <dbReference type="NCBI Taxonomy" id="210409"/>
    <lineage>
        <taxon>Eukaryota</taxon>
        <taxon>Metazoa</taxon>
        <taxon>Ecdysozoa</taxon>
        <taxon>Arthropoda</taxon>
        <taxon>Crustacea</taxon>
        <taxon>Multicrustacea</taxon>
        <taxon>Malacostraca</taxon>
        <taxon>Eumalacostraca</taxon>
        <taxon>Eucarida</taxon>
        <taxon>Decapoda</taxon>
        <taxon>Pleocyemata</taxon>
        <taxon>Brachyura</taxon>
        <taxon>Eubrachyura</taxon>
        <taxon>Portunoidea</taxon>
        <taxon>Portunidae</taxon>
        <taxon>Portuninae</taxon>
        <taxon>Portunus</taxon>
    </lineage>
</organism>
<gene>
    <name evidence="1" type="ORF">E2C01_092553</name>
</gene>
<evidence type="ECO:0000313" key="2">
    <source>
        <dbReference type="Proteomes" id="UP000324222"/>
    </source>
</evidence>
<proteinExistence type="predicted"/>
<name>A0A5B7JQV5_PORTR</name>
<dbReference type="EMBL" id="VSRR010109163">
    <property type="protein sequence ID" value="MPC97249.1"/>
    <property type="molecule type" value="Genomic_DNA"/>
</dbReference>
<keyword evidence="2" id="KW-1185">Reference proteome</keyword>
<reference evidence="1 2" key="1">
    <citation type="submission" date="2019-05" db="EMBL/GenBank/DDBJ databases">
        <title>Another draft genome of Portunus trituberculatus and its Hox gene families provides insights of decapod evolution.</title>
        <authorList>
            <person name="Jeong J.-H."/>
            <person name="Song I."/>
            <person name="Kim S."/>
            <person name="Choi T."/>
            <person name="Kim D."/>
            <person name="Ryu S."/>
            <person name="Kim W."/>
        </authorList>
    </citation>
    <scope>NUCLEOTIDE SEQUENCE [LARGE SCALE GENOMIC DNA]</scope>
    <source>
        <tissue evidence="1">Muscle</tissue>
    </source>
</reference>
<protein>
    <submittedName>
        <fullName evidence="1">Uncharacterized protein</fullName>
    </submittedName>
</protein>
<dbReference type="Proteomes" id="UP000324222">
    <property type="component" value="Unassembled WGS sequence"/>
</dbReference>
<comment type="caution">
    <text evidence="1">The sequence shown here is derived from an EMBL/GenBank/DDBJ whole genome shotgun (WGS) entry which is preliminary data.</text>
</comment>